<reference evidence="2" key="1">
    <citation type="submission" date="2019-08" db="EMBL/GenBank/DDBJ databases">
        <title>The genome of the North American firefly Photinus pyralis.</title>
        <authorList>
            <consortium name="Photinus pyralis genome working group"/>
            <person name="Fallon T.R."/>
            <person name="Sander Lower S.E."/>
            <person name="Weng J.-K."/>
        </authorList>
    </citation>
    <scope>NUCLEOTIDE SEQUENCE</scope>
    <source>
        <strain evidence="2">TRF0915ILg1</strain>
        <tissue evidence="2">Whole body</tissue>
    </source>
</reference>
<evidence type="ECO:0000313" key="2">
    <source>
        <dbReference type="EMBL" id="KAF2887492.1"/>
    </source>
</evidence>
<evidence type="ECO:0000313" key="3">
    <source>
        <dbReference type="Proteomes" id="UP000801492"/>
    </source>
</evidence>
<dbReference type="OrthoDB" id="8061005at2759"/>
<gene>
    <name evidence="2" type="ORF">ILUMI_18681</name>
</gene>
<dbReference type="EMBL" id="VTPC01083269">
    <property type="protein sequence ID" value="KAF2887492.1"/>
    <property type="molecule type" value="Genomic_DNA"/>
</dbReference>
<evidence type="ECO:0000256" key="1">
    <source>
        <dbReference type="SAM" id="MobiDB-lite"/>
    </source>
</evidence>
<accession>A0A8K0CLL8</accession>
<dbReference type="Proteomes" id="UP000801492">
    <property type="component" value="Unassembled WGS sequence"/>
</dbReference>
<keyword evidence="3" id="KW-1185">Reference proteome</keyword>
<organism evidence="2 3">
    <name type="scientific">Ignelater luminosus</name>
    <name type="common">Cucubano</name>
    <name type="synonym">Pyrophorus luminosus</name>
    <dbReference type="NCBI Taxonomy" id="2038154"/>
    <lineage>
        <taxon>Eukaryota</taxon>
        <taxon>Metazoa</taxon>
        <taxon>Ecdysozoa</taxon>
        <taxon>Arthropoda</taxon>
        <taxon>Hexapoda</taxon>
        <taxon>Insecta</taxon>
        <taxon>Pterygota</taxon>
        <taxon>Neoptera</taxon>
        <taxon>Endopterygota</taxon>
        <taxon>Coleoptera</taxon>
        <taxon>Polyphaga</taxon>
        <taxon>Elateriformia</taxon>
        <taxon>Elateroidea</taxon>
        <taxon>Elateridae</taxon>
        <taxon>Agrypninae</taxon>
        <taxon>Pyrophorini</taxon>
        <taxon>Ignelater</taxon>
    </lineage>
</organism>
<name>A0A8K0CLL8_IGNLU</name>
<comment type="caution">
    <text evidence="2">The sequence shown here is derived from an EMBL/GenBank/DDBJ whole genome shotgun (WGS) entry which is preliminary data.</text>
</comment>
<feature type="region of interest" description="Disordered" evidence="1">
    <location>
        <begin position="203"/>
        <end position="239"/>
    </location>
</feature>
<sequence>MNDYRGLAPMDMSGSLHEKWKFWKQKFNTYLKATEICKKSEETQCAQLLQYIGDEAIHIYNTFKFEKDEVDKIDKLIEKFEEYFKSKNNLVLERHKFFTRKQMQGETISQCVTDLKNKASTCAFGDLTDSLIYSLMIYGLKSDNIRENLLQDDTLKFEKALKLCLSIEESKQQSVEISTSTANIHGVSTRKLERVRSYGENKHYSSSGEIATPGHSRQAPGQWYQRGSGKPVQVSNDSDDNLDSYEDDYNCNEKHLAFVGTINNNSNTKEWNVKMLVNKIKTIQFKIDTRSMVDVLPVGLLKLINVDRKLLIKSDISLTNYSNQRIPVLGVCYLN</sequence>
<dbReference type="PANTHER" id="PTHR33198">
    <property type="entry name" value="ANK_REP_REGION DOMAIN-CONTAINING PROTEIN-RELATED"/>
    <property type="match status" value="1"/>
</dbReference>
<dbReference type="AlphaFoldDB" id="A0A8K0CLL8"/>
<proteinExistence type="predicted"/>
<protein>
    <submittedName>
        <fullName evidence="2">Uncharacterized protein</fullName>
    </submittedName>
</protein>
<feature type="non-terminal residue" evidence="2">
    <location>
        <position position="335"/>
    </location>
</feature>